<dbReference type="AlphaFoldDB" id="A0A074VVE9"/>
<dbReference type="HOGENOM" id="CLU_1004834_0_0_1"/>
<protein>
    <submittedName>
        <fullName evidence="2">Uncharacterized protein</fullName>
    </submittedName>
</protein>
<gene>
    <name evidence="2" type="ORF">M437DRAFT_45160</name>
</gene>
<organism evidence="2 3">
    <name type="scientific">Aureobasidium melanogenum (strain CBS 110374)</name>
    <name type="common">Aureobasidium pullulans var. melanogenum</name>
    <dbReference type="NCBI Taxonomy" id="1043003"/>
    <lineage>
        <taxon>Eukaryota</taxon>
        <taxon>Fungi</taxon>
        <taxon>Dikarya</taxon>
        <taxon>Ascomycota</taxon>
        <taxon>Pezizomycotina</taxon>
        <taxon>Dothideomycetes</taxon>
        <taxon>Dothideomycetidae</taxon>
        <taxon>Dothideales</taxon>
        <taxon>Saccotheciaceae</taxon>
        <taxon>Aureobasidium</taxon>
    </lineage>
</organism>
<dbReference type="RefSeq" id="XP_040881471.1">
    <property type="nucleotide sequence ID" value="XM_041021033.1"/>
</dbReference>
<reference evidence="2 3" key="1">
    <citation type="journal article" date="2014" name="BMC Genomics">
        <title>Genome sequencing of four Aureobasidium pullulans varieties: biotechnological potential, stress tolerance, and description of new species.</title>
        <authorList>
            <person name="Gostin Ar C."/>
            <person name="Ohm R.A."/>
            <person name="Kogej T."/>
            <person name="Sonjak S."/>
            <person name="Turk M."/>
            <person name="Zajc J."/>
            <person name="Zalar P."/>
            <person name="Grube M."/>
            <person name="Sun H."/>
            <person name="Han J."/>
            <person name="Sharma A."/>
            <person name="Chiniquy J."/>
            <person name="Ngan C.Y."/>
            <person name="Lipzen A."/>
            <person name="Barry K."/>
            <person name="Grigoriev I.V."/>
            <person name="Gunde-Cimerman N."/>
        </authorList>
    </citation>
    <scope>NUCLEOTIDE SEQUENCE [LARGE SCALE GENOMIC DNA]</scope>
    <source>
        <strain evidence="2 3">CBS 110374</strain>
    </source>
</reference>
<dbReference type="Proteomes" id="UP000030672">
    <property type="component" value="Unassembled WGS sequence"/>
</dbReference>
<evidence type="ECO:0000256" key="1">
    <source>
        <dbReference type="SAM" id="MobiDB-lite"/>
    </source>
</evidence>
<dbReference type="EMBL" id="KL584829">
    <property type="protein sequence ID" value="KEQ64448.1"/>
    <property type="molecule type" value="Genomic_DNA"/>
</dbReference>
<dbReference type="GeneID" id="63914406"/>
<proteinExistence type="predicted"/>
<accession>A0A074VVE9</accession>
<evidence type="ECO:0000313" key="2">
    <source>
        <dbReference type="EMBL" id="KEQ64448.1"/>
    </source>
</evidence>
<keyword evidence="3" id="KW-1185">Reference proteome</keyword>
<sequence>MSTIDLSLPDSVPEMARYEDRPMTLDSFAIYNLLAPQNEPPDLVERCNSECPRDDYVHFRTSPDITSLKGLISYHLSTTVHDNFDPNYFLVVTDPVWEHKGVCVVTLGDEEGKPDKFMIKTAESGLLLVNLQIGNTDWYEAKENYEFTGDDDEDEKQDSETGTFPDGASRKRPGTGFYIAFYAIPGIDPSQLIRDVEPFYDGKEPQDRVCRFEGFLNSDRDLVSQAMDSWHPQACMSNTLLCKMYFFVVDSKDYKEDGILLCNVKEHKTKRVLCSPGVTVAEFCDIAQGDKGWDEGSVQQTS</sequence>
<feature type="region of interest" description="Disordered" evidence="1">
    <location>
        <begin position="147"/>
        <end position="170"/>
    </location>
</feature>
<feature type="compositionally biased region" description="Acidic residues" evidence="1">
    <location>
        <begin position="148"/>
        <end position="157"/>
    </location>
</feature>
<name>A0A074VVE9_AURM1</name>
<evidence type="ECO:0000313" key="3">
    <source>
        <dbReference type="Proteomes" id="UP000030672"/>
    </source>
</evidence>